<feature type="chain" id="PRO_5010278715" description="Lipoprotein" evidence="1">
    <location>
        <begin position="20"/>
        <end position="135"/>
    </location>
</feature>
<sequence>MSRSFLLLLLFLGCMLSCKKEPTQPKAQSFYQEKITPDDVKTLMPEEAKTYHRDTVYDYEYRTGTSGHYEYQYQVYGRNEAKDSINGLINIKGKYGAGILIDNNQDTLAVVVEWVAYGVLKGKDQQGRYYELRVH</sequence>
<evidence type="ECO:0000313" key="3">
    <source>
        <dbReference type="Proteomes" id="UP000182961"/>
    </source>
</evidence>
<dbReference type="EMBL" id="FOUT01000010">
    <property type="protein sequence ID" value="SFN31229.1"/>
    <property type="molecule type" value="Genomic_DNA"/>
</dbReference>
<dbReference type="RefSeq" id="WP_035717655.1">
    <property type="nucleotide sequence ID" value="NZ_CBCRUM010000026.1"/>
</dbReference>
<dbReference type="AlphaFoldDB" id="A0A1I4Y177"/>
<evidence type="ECO:0000256" key="1">
    <source>
        <dbReference type="SAM" id="SignalP"/>
    </source>
</evidence>
<protein>
    <recommendedName>
        <fullName evidence="4">Lipoprotein</fullName>
    </recommendedName>
</protein>
<dbReference type="Proteomes" id="UP000182961">
    <property type="component" value="Unassembled WGS sequence"/>
</dbReference>
<keyword evidence="1" id="KW-0732">Signal</keyword>
<dbReference type="eggNOG" id="ENOG502ZJJF">
    <property type="taxonomic scope" value="Bacteria"/>
</dbReference>
<organism evidence="2 3">
    <name type="scientific">Flavobacterium succinicans</name>
    <dbReference type="NCBI Taxonomy" id="29536"/>
    <lineage>
        <taxon>Bacteria</taxon>
        <taxon>Pseudomonadati</taxon>
        <taxon>Bacteroidota</taxon>
        <taxon>Flavobacteriia</taxon>
        <taxon>Flavobacteriales</taxon>
        <taxon>Flavobacteriaceae</taxon>
        <taxon>Flavobacterium</taxon>
    </lineage>
</organism>
<reference evidence="3" key="1">
    <citation type="submission" date="2016-10" db="EMBL/GenBank/DDBJ databases">
        <authorList>
            <person name="Varghese N."/>
            <person name="Submissions S."/>
        </authorList>
    </citation>
    <scope>NUCLEOTIDE SEQUENCE [LARGE SCALE GENOMIC DNA]</scope>
    <source>
        <strain evidence="3">DSM 4002</strain>
    </source>
</reference>
<keyword evidence="3" id="KW-1185">Reference proteome</keyword>
<evidence type="ECO:0000313" key="2">
    <source>
        <dbReference type="EMBL" id="SFN31229.1"/>
    </source>
</evidence>
<feature type="signal peptide" evidence="1">
    <location>
        <begin position="1"/>
        <end position="19"/>
    </location>
</feature>
<accession>A0A1I4Y177</accession>
<gene>
    <name evidence="2" type="ORF">SAMN05444143_11037</name>
</gene>
<evidence type="ECO:0008006" key="4">
    <source>
        <dbReference type="Google" id="ProtNLM"/>
    </source>
</evidence>
<proteinExistence type="predicted"/>
<name>A0A1I4Y177_9FLAO</name>